<dbReference type="NCBIfam" id="TIGR02452">
    <property type="entry name" value="TIGR02452 family protein"/>
    <property type="match status" value="1"/>
</dbReference>
<dbReference type="InterPro" id="IPR043472">
    <property type="entry name" value="Macro_dom-like"/>
</dbReference>
<dbReference type="SUPFAM" id="SSF52949">
    <property type="entry name" value="Macro domain-like"/>
    <property type="match status" value="1"/>
</dbReference>
<feature type="region of interest" description="Disordered" evidence="2">
    <location>
        <begin position="1"/>
        <end position="21"/>
    </location>
</feature>
<sequence length="416" mass="46219">MGRTEPSVGRPPASFRKDARAKKAKATINKVIPTLLSGHPRAQKGIDSAELIPFIKDPVVPAIYGKILEEQKQKKNSDTKGTSSDGADDPYKILEKLKTPKISIREVDTLSAAKGLLDIQIPAGIVPDLSNTRAHVTILNMGSPLNPGGGFLNGANSQEESLCMRSTLYPSLKDEWYRLPEYSTIWTPNVLVFRDEEGNDLDKRDRFYVDCVTAAMIRGPEFELDDDGVASYANKKDRDAAYAKMKAVMRVAMYKGSKRLVLGAWGCGAHGNPVGEIARIWKSVLNPRYDKSKPLKERWENIDEIVFAIKDHNMAQAFAEAWGDGLERPDETKEYDEEGREEEGEVIDLADVKTQELQDKIKELEQRIQKASNPKVSEGLKNILEGLKKQLPAEDEASTRESSDWEDVKAESAGSS</sequence>
<evidence type="ECO:0000256" key="2">
    <source>
        <dbReference type="SAM" id="MobiDB-lite"/>
    </source>
</evidence>
<protein>
    <recommendedName>
        <fullName evidence="3">Microbial-type PARG catalytic domain-containing protein</fullName>
    </recommendedName>
</protein>
<dbReference type="OrthoDB" id="9985428at2759"/>
<gene>
    <name evidence="4" type="ORF">FBEOM_7158</name>
</gene>
<evidence type="ECO:0000256" key="1">
    <source>
        <dbReference type="SAM" id="Coils"/>
    </source>
</evidence>
<reference evidence="4" key="1">
    <citation type="journal article" date="2017" name="Mycologia">
        <title>Fusarium algeriense, sp. nov., a novel toxigenic crown rot pathogen of durum wheat from Algeria is nested in the Fusarium burgessii species complex.</title>
        <authorList>
            <person name="Laraba I."/>
            <person name="Keddad A."/>
            <person name="Boureghda H."/>
            <person name="Abdallah N."/>
            <person name="Vaughan M.M."/>
            <person name="Proctor R.H."/>
            <person name="Busman M."/>
            <person name="O'Donnell K."/>
        </authorList>
    </citation>
    <scope>NUCLEOTIDE SEQUENCE</scope>
    <source>
        <strain evidence="4">NRRL 25174</strain>
    </source>
</reference>
<dbReference type="EMBL" id="PVQB02000312">
    <property type="protein sequence ID" value="KAF4338982.1"/>
    <property type="molecule type" value="Genomic_DNA"/>
</dbReference>
<name>A0A9P5DVI3_9HYPO</name>
<feature type="region of interest" description="Disordered" evidence="2">
    <location>
        <begin position="387"/>
        <end position="416"/>
    </location>
</feature>
<dbReference type="InterPro" id="IPR012664">
    <property type="entry name" value="CHP02452"/>
</dbReference>
<feature type="coiled-coil region" evidence="1">
    <location>
        <begin position="347"/>
        <end position="374"/>
    </location>
</feature>
<dbReference type="Pfam" id="PF10021">
    <property type="entry name" value="PARG_cat_microb"/>
    <property type="match status" value="1"/>
</dbReference>
<dbReference type="PANTHER" id="PTHR35596:SF1">
    <property type="entry name" value="MICROBIAL-TYPE PARG CATALYTIC DOMAIN-CONTAINING PROTEIN"/>
    <property type="match status" value="1"/>
</dbReference>
<dbReference type="AlphaFoldDB" id="A0A9P5DVI3"/>
<feature type="domain" description="Microbial-type PARG catalytic" evidence="3">
    <location>
        <begin position="93"/>
        <end position="195"/>
    </location>
</feature>
<comment type="caution">
    <text evidence="4">The sequence shown here is derived from an EMBL/GenBank/DDBJ whole genome shotgun (WGS) entry which is preliminary data.</text>
</comment>
<dbReference type="InterPro" id="IPR019261">
    <property type="entry name" value="PARG_cat_microbial"/>
</dbReference>
<dbReference type="PANTHER" id="PTHR35596">
    <property type="entry name" value="DUF2263 DOMAIN-CONTAINING PROTEIN"/>
    <property type="match status" value="1"/>
</dbReference>
<organism evidence="4 5">
    <name type="scientific">Fusarium beomiforme</name>
    <dbReference type="NCBI Taxonomy" id="44412"/>
    <lineage>
        <taxon>Eukaryota</taxon>
        <taxon>Fungi</taxon>
        <taxon>Dikarya</taxon>
        <taxon>Ascomycota</taxon>
        <taxon>Pezizomycotina</taxon>
        <taxon>Sordariomycetes</taxon>
        <taxon>Hypocreomycetidae</taxon>
        <taxon>Hypocreales</taxon>
        <taxon>Nectriaceae</taxon>
        <taxon>Fusarium</taxon>
        <taxon>Fusarium burgessii species complex</taxon>
    </lineage>
</organism>
<feature type="compositionally biased region" description="Basic and acidic residues" evidence="2">
    <location>
        <begin position="387"/>
        <end position="410"/>
    </location>
</feature>
<accession>A0A9P5DVI3</accession>
<evidence type="ECO:0000313" key="4">
    <source>
        <dbReference type="EMBL" id="KAF4338982.1"/>
    </source>
</evidence>
<proteinExistence type="predicted"/>
<keyword evidence="5" id="KW-1185">Reference proteome</keyword>
<keyword evidence="1" id="KW-0175">Coiled coil</keyword>
<evidence type="ECO:0000259" key="3">
    <source>
        <dbReference type="Pfam" id="PF10021"/>
    </source>
</evidence>
<reference evidence="4" key="2">
    <citation type="submission" date="2020-02" db="EMBL/GenBank/DDBJ databases">
        <title>Identification and distribution of gene clusters putatively required for synthesis of sphingolipid metabolism inhibitors in phylogenetically diverse species of the filamentous fungus Fusarium.</title>
        <authorList>
            <person name="Kim H.-S."/>
            <person name="Busman M."/>
            <person name="Brown D.W."/>
            <person name="Divon H."/>
            <person name="Uhlig S."/>
            <person name="Proctor R.H."/>
        </authorList>
    </citation>
    <scope>NUCLEOTIDE SEQUENCE</scope>
    <source>
        <strain evidence="4">NRRL 25174</strain>
    </source>
</reference>
<dbReference type="Gene3D" id="3.40.220.10">
    <property type="entry name" value="Leucine Aminopeptidase, subunit E, domain 1"/>
    <property type="match status" value="1"/>
</dbReference>
<feature type="region of interest" description="Disordered" evidence="2">
    <location>
        <begin position="71"/>
        <end position="90"/>
    </location>
</feature>
<dbReference type="Proteomes" id="UP000730481">
    <property type="component" value="Unassembled WGS sequence"/>
</dbReference>
<evidence type="ECO:0000313" key="5">
    <source>
        <dbReference type="Proteomes" id="UP000730481"/>
    </source>
</evidence>